<name>A0A941ECG8_9ACTN</name>
<proteinExistence type="predicted"/>
<evidence type="ECO:0000256" key="1">
    <source>
        <dbReference type="SAM" id="MobiDB-lite"/>
    </source>
</evidence>
<feature type="signal peptide" evidence="2">
    <location>
        <begin position="1"/>
        <end position="27"/>
    </location>
</feature>
<organism evidence="4 5">
    <name type="scientific">Actinospica acidithermotolerans</name>
    <dbReference type="NCBI Taxonomy" id="2828514"/>
    <lineage>
        <taxon>Bacteria</taxon>
        <taxon>Bacillati</taxon>
        <taxon>Actinomycetota</taxon>
        <taxon>Actinomycetes</taxon>
        <taxon>Catenulisporales</taxon>
        <taxon>Actinospicaceae</taxon>
        <taxon>Actinospica</taxon>
    </lineage>
</organism>
<dbReference type="AlphaFoldDB" id="A0A941ECG8"/>
<reference evidence="4" key="1">
    <citation type="submission" date="2021-04" db="EMBL/GenBank/DDBJ databases">
        <title>Genome based classification of Actinospica acidithermotolerans sp. nov., an actinobacterium isolated from an Indonesian hot spring.</title>
        <authorList>
            <person name="Kusuma A.B."/>
            <person name="Putra K.E."/>
            <person name="Nafisah S."/>
            <person name="Loh J."/>
            <person name="Nouioui I."/>
            <person name="Goodfellow M."/>
        </authorList>
    </citation>
    <scope>NUCLEOTIDE SEQUENCE</scope>
    <source>
        <strain evidence="4">MGRD01-02</strain>
    </source>
</reference>
<feature type="chain" id="PRO_5038081065" evidence="2">
    <location>
        <begin position="28"/>
        <end position="224"/>
    </location>
</feature>
<accession>A0A941ECG8</accession>
<dbReference type="EMBL" id="JAGSOH010000069">
    <property type="protein sequence ID" value="MBR7828906.1"/>
    <property type="molecule type" value="Genomic_DNA"/>
</dbReference>
<dbReference type="Proteomes" id="UP000676325">
    <property type="component" value="Unassembled WGS sequence"/>
</dbReference>
<keyword evidence="5" id="KW-1185">Reference proteome</keyword>
<protein>
    <submittedName>
        <fullName evidence="4">DUF4232 domain-containing protein</fullName>
    </submittedName>
</protein>
<comment type="caution">
    <text evidence="4">The sequence shown here is derived from an EMBL/GenBank/DDBJ whole genome shotgun (WGS) entry which is preliminary data.</text>
</comment>
<keyword evidence="2" id="KW-0732">Signal</keyword>
<dbReference type="Pfam" id="PF14016">
    <property type="entry name" value="DUF4232"/>
    <property type="match status" value="1"/>
</dbReference>
<evidence type="ECO:0000259" key="3">
    <source>
        <dbReference type="Pfam" id="PF14016"/>
    </source>
</evidence>
<gene>
    <name evidence="4" type="ORF">KDK95_21530</name>
</gene>
<feature type="region of interest" description="Disordered" evidence="1">
    <location>
        <begin position="34"/>
        <end position="81"/>
    </location>
</feature>
<evidence type="ECO:0000256" key="2">
    <source>
        <dbReference type="SAM" id="SignalP"/>
    </source>
</evidence>
<dbReference type="InterPro" id="IPR025326">
    <property type="entry name" value="DUF4232"/>
</dbReference>
<evidence type="ECO:0000313" key="4">
    <source>
        <dbReference type="EMBL" id="MBR7828906.1"/>
    </source>
</evidence>
<sequence>MTKGQFALLTAALGLVTMGGAGYFAYASSGTHSSDSNGASAAGQPTGASTATALVPGDGSSATPDSGGGTGNGGSQNCRNGDIQVSEQAGQGEMGHISLLLVFQNTSGSTCVLHGYPGAALTGRAGTADLNATRALSGALGGAVGLAKAPIVVLAPGADASAVLEWSDVQTGSGCAMQNPVSLLVTPPNTTQTSTLSISTGTEVCSGFEIHPVLEGVVSEPASA</sequence>
<evidence type="ECO:0000313" key="5">
    <source>
        <dbReference type="Proteomes" id="UP000676325"/>
    </source>
</evidence>
<feature type="domain" description="DUF4232" evidence="3">
    <location>
        <begin position="78"/>
        <end position="205"/>
    </location>
</feature>
<dbReference type="RefSeq" id="WP_212520039.1">
    <property type="nucleotide sequence ID" value="NZ_JAGSOH010000069.1"/>
</dbReference>